<evidence type="ECO:0000313" key="2">
    <source>
        <dbReference type="Proteomes" id="UP000234275"/>
    </source>
</evidence>
<dbReference type="InterPro" id="IPR036291">
    <property type="entry name" value="NAD(P)-bd_dom_sf"/>
</dbReference>
<name>A0A2I2FZY1_9EURO</name>
<dbReference type="Proteomes" id="UP000234275">
    <property type="component" value="Unassembled WGS sequence"/>
</dbReference>
<dbReference type="PANTHER" id="PTHR14097:SF9">
    <property type="entry name" value="EPIMERASE, PUTATIVE (AFU_ORTHOLOGUE AFUA_8G07320)-RELATED"/>
    <property type="match status" value="1"/>
</dbReference>
<proteinExistence type="predicted"/>
<gene>
    <name evidence="1" type="ORF">P170DRAFT_439858</name>
</gene>
<dbReference type="AlphaFoldDB" id="A0A2I2FZY1"/>
<dbReference type="RefSeq" id="XP_024701500.1">
    <property type="nucleotide sequence ID" value="XM_024849930.1"/>
</dbReference>
<dbReference type="PANTHER" id="PTHR14097">
    <property type="entry name" value="OXIDOREDUCTASE HTATIP2"/>
    <property type="match status" value="1"/>
</dbReference>
<keyword evidence="2" id="KW-1185">Reference proteome</keyword>
<protein>
    <recommendedName>
        <fullName evidence="3">NAD(P)-binding domain-containing protein</fullName>
    </recommendedName>
</protein>
<comment type="caution">
    <text evidence="1">The sequence shown here is derived from an EMBL/GenBank/DDBJ whole genome shotgun (WGS) entry which is preliminary data.</text>
</comment>
<sequence length="244" mass="27231">MKILFVGASGSIGSEVLQECLSDPRVSSVVAFVRRPLPEKVSAHPKLECVIVKDFAEWSEDVLLKHKDARGMIWTMGTNTGSMAADLEYPLIFLESMGRVLEGENDGEGKGSRTQRFRYVHLSGKFVRQDQEEKLWFLETPRKIKGLLETRALTFAESHSIWQTFIVKPGGVVPRSMFSGGLLNMITPIGALLGENWSVKVQELGAFMTHLVVDGDGEESITENARIVRKGRELLEERKRGGNQ</sequence>
<organism evidence="1 2">
    <name type="scientific">Aspergillus steynii IBT 23096</name>
    <dbReference type="NCBI Taxonomy" id="1392250"/>
    <lineage>
        <taxon>Eukaryota</taxon>
        <taxon>Fungi</taxon>
        <taxon>Dikarya</taxon>
        <taxon>Ascomycota</taxon>
        <taxon>Pezizomycotina</taxon>
        <taxon>Eurotiomycetes</taxon>
        <taxon>Eurotiomycetidae</taxon>
        <taxon>Eurotiales</taxon>
        <taxon>Aspergillaceae</taxon>
        <taxon>Aspergillus</taxon>
        <taxon>Aspergillus subgen. Circumdati</taxon>
    </lineage>
</organism>
<reference evidence="1 2" key="1">
    <citation type="submission" date="2016-12" db="EMBL/GenBank/DDBJ databases">
        <title>The genomes of Aspergillus section Nigri reveals drivers in fungal speciation.</title>
        <authorList>
            <consortium name="DOE Joint Genome Institute"/>
            <person name="Vesth T.C."/>
            <person name="Nybo J."/>
            <person name="Theobald S."/>
            <person name="Brandl J."/>
            <person name="Frisvad J.C."/>
            <person name="Nielsen K.F."/>
            <person name="Lyhne E.K."/>
            <person name="Kogle M.E."/>
            <person name="Kuo A."/>
            <person name="Riley R."/>
            <person name="Clum A."/>
            <person name="Nolan M."/>
            <person name="Lipzen A."/>
            <person name="Salamov A."/>
            <person name="Henrissat B."/>
            <person name="Wiebenga A."/>
            <person name="De Vries R.P."/>
            <person name="Grigoriev I.V."/>
            <person name="Mortensen U.H."/>
            <person name="Andersen M.R."/>
            <person name="Baker S.E."/>
        </authorList>
    </citation>
    <scope>NUCLEOTIDE SEQUENCE [LARGE SCALE GENOMIC DNA]</scope>
    <source>
        <strain evidence="1 2">IBT 23096</strain>
    </source>
</reference>
<dbReference type="GeneID" id="36557629"/>
<dbReference type="SUPFAM" id="SSF51735">
    <property type="entry name" value="NAD(P)-binding Rossmann-fold domains"/>
    <property type="match status" value="1"/>
</dbReference>
<dbReference type="VEuPathDB" id="FungiDB:P170DRAFT_439858"/>
<evidence type="ECO:0000313" key="1">
    <source>
        <dbReference type="EMBL" id="PLB46198.1"/>
    </source>
</evidence>
<dbReference type="OrthoDB" id="3535423at2759"/>
<dbReference type="EMBL" id="MSFO01000007">
    <property type="protein sequence ID" value="PLB46198.1"/>
    <property type="molecule type" value="Genomic_DNA"/>
</dbReference>
<evidence type="ECO:0008006" key="3">
    <source>
        <dbReference type="Google" id="ProtNLM"/>
    </source>
</evidence>
<accession>A0A2I2FZY1</accession>
<dbReference type="Gene3D" id="3.40.50.720">
    <property type="entry name" value="NAD(P)-binding Rossmann-like Domain"/>
    <property type="match status" value="1"/>
</dbReference>